<evidence type="ECO:0000259" key="9">
    <source>
        <dbReference type="PROSITE" id="PS51192"/>
    </source>
</evidence>
<feature type="domain" description="DEAD-box RNA helicase Q" evidence="11">
    <location>
        <begin position="26"/>
        <end position="54"/>
    </location>
</feature>
<dbReference type="RefSeq" id="WP_014450159.1">
    <property type="nucleotide sequence ID" value="NC_017094.1"/>
</dbReference>
<dbReference type="PROSITE" id="PS51194">
    <property type="entry name" value="HELICASE_CTER"/>
    <property type="match status" value="1"/>
</dbReference>
<evidence type="ECO:0000313" key="13">
    <source>
        <dbReference type="Proteomes" id="UP000007382"/>
    </source>
</evidence>
<dbReference type="SMART" id="SM00487">
    <property type="entry name" value="DEXDc"/>
    <property type="match status" value="1"/>
</dbReference>
<keyword evidence="4 7" id="KW-0067">ATP-binding</keyword>
<dbReference type="PATRIC" id="fig|1162668.3.peg.2372"/>
<dbReference type="GO" id="GO:0016787">
    <property type="term" value="F:hydrolase activity"/>
    <property type="evidence" value="ECO:0007669"/>
    <property type="project" value="UniProtKB-KW"/>
</dbReference>
<organism evidence="12 13">
    <name type="scientific">Leptospirillum ferrooxidans (strain C2-3)</name>
    <dbReference type="NCBI Taxonomy" id="1162668"/>
    <lineage>
        <taxon>Bacteria</taxon>
        <taxon>Pseudomonadati</taxon>
        <taxon>Nitrospirota</taxon>
        <taxon>Nitrospiria</taxon>
        <taxon>Nitrospirales</taxon>
        <taxon>Nitrospiraceae</taxon>
        <taxon>Leptospirillum</taxon>
    </lineage>
</organism>
<feature type="short sequence motif" description="Q motif" evidence="6">
    <location>
        <begin position="26"/>
        <end position="54"/>
    </location>
</feature>
<evidence type="ECO:0000259" key="10">
    <source>
        <dbReference type="PROSITE" id="PS51194"/>
    </source>
</evidence>
<dbReference type="InterPro" id="IPR027417">
    <property type="entry name" value="P-loop_NTPase"/>
</dbReference>
<dbReference type="InterPro" id="IPR001650">
    <property type="entry name" value="Helicase_C-like"/>
</dbReference>
<gene>
    <name evidence="12" type="ordered locus">LFE_2000</name>
</gene>
<evidence type="ECO:0000256" key="6">
    <source>
        <dbReference type="PROSITE-ProRule" id="PRU00552"/>
    </source>
</evidence>
<dbReference type="Gene3D" id="3.40.50.300">
    <property type="entry name" value="P-loop containing nucleotide triphosphate hydrolases"/>
    <property type="match status" value="2"/>
</dbReference>
<feature type="compositionally biased region" description="Low complexity" evidence="8">
    <location>
        <begin position="451"/>
        <end position="467"/>
    </location>
</feature>
<dbReference type="Pfam" id="PF00270">
    <property type="entry name" value="DEAD"/>
    <property type="match status" value="1"/>
</dbReference>
<evidence type="ECO:0000256" key="7">
    <source>
        <dbReference type="RuleBase" id="RU000492"/>
    </source>
</evidence>
<feature type="domain" description="Helicase C-terminal" evidence="10">
    <location>
        <begin position="258"/>
        <end position="404"/>
    </location>
</feature>
<keyword evidence="13" id="KW-1185">Reference proteome</keyword>
<keyword evidence="2 7" id="KW-0378">Hydrolase</keyword>
<dbReference type="InterPro" id="IPR011545">
    <property type="entry name" value="DEAD/DEAH_box_helicase_dom"/>
</dbReference>
<dbReference type="GO" id="GO:0005829">
    <property type="term" value="C:cytosol"/>
    <property type="evidence" value="ECO:0007669"/>
    <property type="project" value="TreeGrafter"/>
</dbReference>
<dbReference type="AlphaFoldDB" id="I0IQX6"/>
<evidence type="ECO:0000256" key="1">
    <source>
        <dbReference type="ARBA" id="ARBA00022741"/>
    </source>
</evidence>
<dbReference type="CDD" id="cd00268">
    <property type="entry name" value="DEADc"/>
    <property type="match status" value="1"/>
</dbReference>
<feature type="region of interest" description="Disordered" evidence="8">
    <location>
        <begin position="390"/>
        <end position="467"/>
    </location>
</feature>
<comment type="similarity">
    <text evidence="5 7">Belongs to the DEAD box helicase family.</text>
</comment>
<proteinExistence type="inferred from homology"/>
<dbReference type="eggNOG" id="COG0513">
    <property type="taxonomic scope" value="Bacteria"/>
</dbReference>
<dbReference type="InterPro" id="IPR044742">
    <property type="entry name" value="DEAD/DEAH_RhlB"/>
</dbReference>
<evidence type="ECO:0000256" key="8">
    <source>
        <dbReference type="SAM" id="MobiDB-lite"/>
    </source>
</evidence>
<dbReference type="PANTHER" id="PTHR47959:SF13">
    <property type="entry name" value="ATP-DEPENDENT RNA HELICASE RHLE"/>
    <property type="match status" value="1"/>
</dbReference>
<protein>
    <submittedName>
        <fullName evidence="12">Putative ATP-dependent RNA helicase</fullName>
    </submittedName>
</protein>
<dbReference type="GO" id="GO:0003676">
    <property type="term" value="F:nucleic acid binding"/>
    <property type="evidence" value="ECO:0007669"/>
    <property type="project" value="InterPro"/>
</dbReference>
<dbReference type="InterPro" id="IPR014014">
    <property type="entry name" value="RNA_helicase_DEAD_Q_motif"/>
</dbReference>
<sequence length="467" mass="50958">MFQNQSVEPTLSPVKNIEADEPVDQVTFADLGLAPEILKALNDIEHFVPTPIQAATIPLIIEGRDILGIARTGTGKTGGFLLPALHRIYQTRTAKQGFRVLILSPTRELANQTFSAAMSYSKYTRSRQILLVGGTDLRRQEMSLRKPWDIAVVTPGRLLDHLRRGNINLAHISMVIIDEADRMLDMGFFPDIQAIVAGLPQDRQSLLFSATLPPRIQELARSFQRDAAIIRLNSSEPSSPQIEQEIVTVSHGSQKLGILKTILDSVKNHTGQTIVFTRTKRGAEELSISLSGEGYSTDALHGDKSQHVRNRVLAKFRKGDLKILVATDVAARGLDIEGITHVINYDLPQTAEDYVHRIGRTGRAGRTGKAISFYHPADTDTMRSIERMTGEPIPRHPLSVPHPTSYRPRTGSSSGSRSGSGRPSYGSGGGSDRSSRSGSGGRRTTGGGYRSSGPSSHQSSSFSRKDP</sequence>
<dbReference type="KEGG" id="lfc:LFE_2000"/>
<dbReference type="Pfam" id="PF00271">
    <property type="entry name" value="Helicase_C"/>
    <property type="match status" value="1"/>
</dbReference>
<feature type="compositionally biased region" description="Gly residues" evidence="8">
    <location>
        <begin position="438"/>
        <end position="450"/>
    </location>
</feature>
<dbReference type="PROSITE" id="PS51192">
    <property type="entry name" value="HELICASE_ATP_BIND_1"/>
    <property type="match status" value="1"/>
</dbReference>
<evidence type="ECO:0000313" key="12">
    <source>
        <dbReference type="EMBL" id="BAM07675.1"/>
    </source>
</evidence>
<evidence type="ECO:0000259" key="11">
    <source>
        <dbReference type="PROSITE" id="PS51195"/>
    </source>
</evidence>
<evidence type="ECO:0000256" key="5">
    <source>
        <dbReference type="ARBA" id="ARBA00038437"/>
    </source>
</evidence>
<feature type="compositionally biased region" description="Low complexity" evidence="8">
    <location>
        <begin position="405"/>
        <end position="425"/>
    </location>
</feature>
<keyword evidence="3 7" id="KW-0347">Helicase</keyword>
<dbReference type="OrthoDB" id="9805696at2"/>
<dbReference type="STRING" id="1162668.LFE_2000"/>
<keyword evidence="1 7" id="KW-0547">Nucleotide-binding</keyword>
<dbReference type="PROSITE" id="PS00039">
    <property type="entry name" value="DEAD_ATP_HELICASE"/>
    <property type="match status" value="1"/>
</dbReference>
<dbReference type="HOGENOM" id="CLU_003041_1_3_0"/>
<dbReference type="Proteomes" id="UP000007382">
    <property type="component" value="Chromosome"/>
</dbReference>
<name>I0IQX6_LEPFC</name>
<dbReference type="SUPFAM" id="SSF52540">
    <property type="entry name" value="P-loop containing nucleoside triphosphate hydrolases"/>
    <property type="match status" value="1"/>
</dbReference>
<dbReference type="PROSITE" id="PS51195">
    <property type="entry name" value="Q_MOTIF"/>
    <property type="match status" value="1"/>
</dbReference>
<dbReference type="InterPro" id="IPR050079">
    <property type="entry name" value="DEAD_box_RNA_helicase"/>
</dbReference>
<dbReference type="SMART" id="SM00490">
    <property type="entry name" value="HELICc"/>
    <property type="match status" value="1"/>
</dbReference>
<dbReference type="PANTHER" id="PTHR47959">
    <property type="entry name" value="ATP-DEPENDENT RNA HELICASE RHLE-RELATED"/>
    <property type="match status" value="1"/>
</dbReference>
<accession>I0IQX6</accession>
<evidence type="ECO:0000256" key="4">
    <source>
        <dbReference type="ARBA" id="ARBA00022840"/>
    </source>
</evidence>
<dbReference type="GO" id="GO:0003724">
    <property type="term" value="F:RNA helicase activity"/>
    <property type="evidence" value="ECO:0007669"/>
    <property type="project" value="InterPro"/>
</dbReference>
<dbReference type="InterPro" id="IPR000629">
    <property type="entry name" value="RNA-helicase_DEAD-box_CS"/>
</dbReference>
<dbReference type="EMBL" id="AP012342">
    <property type="protein sequence ID" value="BAM07675.1"/>
    <property type="molecule type" value="Genomic_DNA"/>
</dbReference>
<feature type="domain" description="Helicase ATP-binding" evidence="9">
    <location>
        <begin position="57"/>
        <end position="230"/>
    </location>
</feature>
<evidence type="ECO:0000256" key="2">
    <source>
        <dbReference type="ARBA" id="ARBA00022801"/>
    </source>
</evidence>
<reference evidence="13" key="2">
    <citation type="submission" date="2012-03" db="EMBL/GenBank/DDBJ databases">
        <title>The complete genome sequence of the pioneer microbe on fresh volcanic deposit, Leptospirillum ferrooxidans strain C2-3.</title>
        <authorList>
            <person name="Fujimura R."/>
            <person name="Sato Y."/>
            <person name="Nishizawa T."/>
            <person name="Nanba K."/>
            <person name="Oshima K."/>
            <person name="Hattori M."/>
            <person name="Kamijo T."/>
            <person name="Ohta H."/>
        </authorList>
    </citation>
    <scope>NUCLEOTIDE SEQUENCE [LARGE SCALE GENOMIC DNA]</scope>
    <source>
        <strain evidence="13">C2-3</strain>
    </source>
</reference>
<dbReference type="InterPro" id="IPR014001">
    <property type="entry name" value="Helicase_ATP-bd"/>
</dbReference>
<dbReference type="CDD" id="cd18787">
    <property type="entry name" value="SF2_C_DEAD"/>
    <property type="match status" value="1"/>
</dbReference>
<evidence type="ECO:0000256" key="3">
    <source>
        <dbReference type="ARBA" id="ARBA00022806"/>
    </source>
</evidence>
<reference evidence="12 13" key="1">
    <citation type="journal article" date="2012" name="J. Bacteriol.">
        <title>Complete Genome Sequence of Leptospirillum ferrooxidans Strain C2-3, Isolated from a Fresh Volcanic Ash Deposit on the Island of Miyake, Japan.</title>
        <authorList>
            <person name="Fujimura R."/>
            <person name="Sato Y."/>
            <person name="Nishizawa T."/>
            <person name="Oshima K."/>
            <person name="Kim S.-W."/>
            <person name="Hattori M."/>
            <person name="Kamijo T."/>
            <person name="Ohta H."/>
        </authorList>
    </citation>
    <scope>NUCLEOTIDE SEQUENCE [LARGE SCALE GENOMIC DNA]</scope>
    <source>
        <strain evidence="12 13">C2-3</strain>
    </source>
</reference>
<dbReference type="GO" id="GO:0005524">
    <property type="term" value="F:ATP binding"/>
    <property type="evidence" value="ECO:0007669"/>
    <property type="project" value="UniProtKB-KW"/>
</dbReference>